<gene>
    <name evidence="3" type="ORF">BOTBODRAFT_27131</name>
</gene>
<dbReference type="EMBL" id="KL198018">
    <property type="protein sequence ID" value="KDQ19710.1"/>
    <property type="molecule type" value="Genomic_DNA"/>
</dbReference>
<accession>A0A067MYD5</accession>
<evidence type="ECO:0000256" key="2">
    <source>
        <dbReference type="SAM" id="MobiDB-lite"/>
    </source>
</evidence>
<protein>
    <submittedName>
        <fullName evidence="3">Uncharacterized protein</fullName>
    </submittedName>
</protein>
<organism evidence="3 4">
    <name type="scientific">Botryobasidium botryosum (strain FD-172 SS1)</name>
    <dbReference type="NCBI Taxonomy" id="930990"/>
    <lineage>
        <taxon>Eukaryota</taxon>
        <taxon>Fungi</taxon>
        <taxon>Dikarya</taxon>
        <taxon>Basidiomycota</taxon>
        <taxon>Agaricomycotina</taxon>
        <taxon>Agaricomycetes</taxon>
        <taxon>Cantharellales</taxon>
        <taxon>Botryobasidiaceae</taxon>
        <taxon>Botryobasidium</taxon>
    </lineage>
</organism>
<dbReference type="Proteomes" id="UP000027195">
    <property type="component" value="Unassembled WGS sequence"/>
</dbReference>
<dbReference type="HOGENOM" id="CLU_1749336_0_0_1"/>
<feature type="coiled-coil region" evidence="1">
    <location>
        <begin position="43"/>
        <end position="112"/>
    </location>
</feature>
<dbReference type="InParanoid" id="A0A067MYD5"/>
<name>A0A067MYD5_BOTB1</name>
<evidence type="ECO:0000313" key="4">
    <source>
        <dbReference type="Proteomes" id="UP000027195"/>
    </source>
</evidence>
<keyword evidence="4" id="KW-1185">Reference proteome</keyword>
<keyword evidence="1" id="KW-0175">Coiled coil</keyword>
<evidence type="ECO:0000256" key="1">
    <source>
        <dbReference type="SAM" id="Coils"/>
    </source>
</evidence>
<proteinExistence type="predicted"/>
<reference evidence="4" key="1">
    <citation type="journal article" date="2014" name="Proc. Natl. Acad. Sci. U.S.A.">
        <title>Extensive sampling of basidiomycete genomes demonstrates inadequacy of the white-rot/brown-rot paradigm for wood decay fungi.</title>
        <authorList>
            <person name="Riley R."/>
            <person name="Salamov A.A."/>
            <person name="Brown D.W."/>
            <person name="Nagy L.G."/>
            <person name="Floudas D."/>
            <person name="Held B.W."/>
            <person name="Levasseur A."/>
            <person name="Lombard V."/>
            <person name="Morin E."/>
            <person name="Otillar R."/>
            <person name="Lindquist E.A."/>
            <person name="Sun H."/>
            <person name="LaButti K.M."/>
            <person name="Schmutz J."/>
            <person name="Jabbour D."/>
            <person name="Luo H."/>
            <person name="Baker S.E."/>
            <person name="Pisabarro A.G."/>
            <person name="Walton J.D."/>
            <person name="Blanchette R.A."/>
            <person name="Henrissat B."/>
            <person name="Martin F."/>
            <person name="Cullen D."/>
            <person name="Hibbett D.S."/>
            <person name="Grigoriev I.V."/>
        </authorList>
    </citation>
    <scope>NUCLEOTIDE SEQUENCE [LARGE SCALE GENOMIC DNA]</scope>
    <source>
        <strain evidence="4">FD-172 SS1</strain>
    </source>
</reference>
<dbReference type="AlphaFoldDB" id="A0A067MYD5"/>
<feature type="region of interest" description="Disordered" evidence="2">
    <location>
        <begin position="1"/>
        <end position="37"/>
    </location>
</feature>
<sequence length="149" mass="16439">MGWKPIEAPEVAGDVLKGDGDHGPSDDKDPASAPDLLDSGDQLAWLREQHRALQERHHALQEEHRALQDEHHALQGFATGRFWGEEAKKQRISELEQELARAGEVIAHLRAQVNAGRLWDDDRGQELARAKSYTAQLQGGGARGARLGC</sequence>
<feature type="compositionally biased region" description="Basic and acidic residues" evidence="2">
    <location>
        <begin position="16"/>
        <end position="30"/>
    </location>
</feature>
<evidence type="ECO:0000313" key="3">
    <source>
        <dbReference type="EMBL" id="KDQ19710.1"/>
    </source>
</evidence>